<name>A0A9D7HSF4_9PROT</name>
<comment type="function">
    <text evidence="2 10 12">Catalyzes the transfer of a dimethylallyl group onto the adenine at position 37 in tRNAs that read codons beginning with uridine, leading to the formation of N6-(dimethylallyl)adenosine (i(6)A).</text>
</comment>
<dbReference type="PANTHER" id="PTHR11088:SF60">
    <property type="entry name" value="TRNA DIMETHYLALLYLTRANSFERASE"/>
    <property type="match status" value="1"/>
</dbReference>
<comment type="cofactor">
    <cofactor evidence="1 10">
        <name>Mg(2+)</name>
        <dbReference type="ChEBI" id="CHEBI:18420"/>
    </cofactor>
</comment>
<comment type="caution">
    <text evidence="14">The sequence shown here is derived from an EMBL/GenBank/DDBJ whole genome shotgun (WGS) entry which is preliminary data.</text>
</comment>
<keyword evidence="4 10" id="KW-0808">Transferase</keyword>
<evidence type="ECO:0000256" key="3">
    <source>
        <dbReference type="ARBA" id="ARBA00005842"/>
    </source>
</evidence>
<feature type="region of interest" description="Interaction with substrate tRNA" evidence="10">
    <location>
        <begin position="246"/>
        <end position="251"/>
    </location>
</feature>
<dbReference type="InterPro" id="IPR027417">
    <property type="entry name" value="P-loop_NTPase"/>
</dbReference>
<dbReference type="HAMAP" id="MF_00185">
    <property type="entry name" value="IPP_trans"/>
    <property type="match status" value="1"/>
</dbReference>
<dbReference type="Proteomes" id="UP000807785">
    <property type="component" value="Unassembled WGS sequence"/>
</dbReference>
<evidence type="ECO:0000256" key="5">
    <source>
        <dbReference type="ARBA" id="ARBA00022694"/>
    </source>
</evidence>
<dbReference type="InterPro" id="IPR039657">
    <property type="entry name" value="Dimethylallyltransferase"/>
</dbReference>
<evidence type="ECO:0000313" key="15">
    <source>
        <dbReference type="Proteomes" id="UP000807785"/>
    </source>
</evidence>
<dbReference type="Pfam" id="PF01715">
    <property type="entry name" value="IPPT"/>
    <property type="match status" value="1"/>
</dbReference>
<evidence type="ECO:0000256" key="6">
    <source>
        <dbReference type="ARBA" id="ARBA00022741"/>
    </source>
</evidence>
<dbReference type="NCBIfam" id="TIGR00174">
    <property type="entry name" value="miaA"/>
    <property type="match status" value="1"/>
</dbReference>
<organism evidence="14 15">
    <name type="scientific">Candidatus Methylophosphatis roskildensis</name>
    <dbReference type="NCBI Taxonomy" id="2899263"/>
    <lineage>
        <taxon>Bacteria</taxon>
        <taxon>Pseudomonadati</taxon>
        <taxon>Pseudomonadota</taxon>
        <taxon>Betaproteobacteria</taxon>
        <taxon>Nitrosomonadales</taxon>
        <taxon>Sterolibacteriaceae</taxon>
        <taxon>Candidatus Methylophosphatis</taxon>
    </lineage>
</organism>
<sequence>MSGATPLPPAILLIGPTASGKSAVAFELASRLPVEIVSVDSAQVYVDMDIGTAKATRAERARVPHHLINLVTPEQSYSAARFRDDALAAMRDISARGRLPLLVGGTMLYVKALREGLSKLPPADPGIRAQIDEAAMRHGWPVLHAQLATLDPQTAGRLKPTDAQRIQRALEVVRLTGRPLGESYAKREGAELPYRLHAIGLAPSDRNVLHARIAQRFDAMLAAGLIDEVRALREKYALDAALPSMRCVGYRQVWAFLDGTLPPKELRERGIYATRQLAKRQLTWLRAMPDLEVFDCCDPAAASSVACRVAEWLPRGTAR</sequence>
<evidence type="ECO:0000256" key="13">
    <source>
        <dbReference type="RuleBase" id="RU003785"/>
    </source>
</evidence>
<accession>A0A9D7HSF4</accession>
<keyword evidence="7 10" id="KW-0067">ATP-binding</keyword>
<dbReference type="Gene3D" id="3.40.50.300">
    <property type="entry name" value="P-loop containing nucleotide triphosphate hydrolases"/>
    <property type="match status" value="1"/>
</dbReference>
<reference evidence="14" key="1">
    <citation type="submission" date="2020-10" db="EMBL/GenBank/DDBJ databases">
        <title>Connecting structure to function with the recovery of over 1000 high-quality activated sludge metagenome-assembled genomes encoding full-length rRNA genes using long-read sequencing.</title>
        <authorList>
            <person name="Singleton C.M."/>
            <person name="Petriglieri F."/>
            <person name="Kristensen J.M."/>
            <person name="Kirkegaard R.H."/>
            <person name="Michaelsen T.Y."/>
            <person name="Andersen M.H."/>
            <person name="Karst S.M."/>
            <person name="Dueholm M.S."/>
            <person name="Nielsen P.H."/>
            <person name="Albertsen M."/>
        </authorList>
    </citation>
    <scope>NUCLEOTIDE SEQUENCE</scope>
    <source>
        <strain evidence="14">Bjer_18-Q3-R1-45_BAT3C.347</strain>
    </source>
</reference>
<feature type="binding site" evidence="10">
    <location>
        <begin position="15"/>
        <end position="22"/>
    </location>
    <ligand>
        <name>ATP</name>
        <dbReference type="ChEBI" id="CHEBI:30616"/>
    </ligand>
</feature>
<evidence type="ECO:0000256" key="10">
    <source>
        <dbReference type="HAMAP-Rule" id="MF_00185"/>
    </source>
</evidence>
<comment type="catalytic activity">
    <reaction evidence="9 10 11">
        <text>adenosine(37) in tRNA + dimethylallyl diphosphate = N(6)-dimethylallyladenosine(37) in tRNA + diphosphate</text>
        <dbReference type="Rhea" id="RHEA:26482"/>
        <dbReference type="Rhea" id="RHEA-COMP:10162"/>
        <dbReference type="Rhea" id="RHEA-COMP:10375"/>
        <dbReference type="ChEBI" id="CHEBI:33019"/>
        <dbReference type="ChEBI" id="CHEBI:57623"/>
        <dbReference type="ChEBI" id="CHEBI:74411"/>
        <dbReference type="ChEBI" id="CHEBI:74415"/>
        <dbReference type="EC" id="2.5.1.75"/>
    </reaction>
</comment>
<feature type="region of interest" description="Interaction with substrate tRNA" evidence="10">
    <location>
        <begin position="40"/>
        <end position="43"/>
    </location>
</feature>
<evidence type="ECO:0000256" key="7">
    <source>
        <dbReference type="ARBA" id="ARBA00022840"/>
    </source>
</evidence>
<evidence type="ECO:0000256" key="9">
    <source>
        <dbReference type="ARBA" id="ARBA00049563"/>
    </source>
</evidence>
<dbReference type="GO" id="GO:0052381">
    <property type="term" value="F:tRNA dimethylallyltransferase activity"/>
    <property type="evidence" value="ECO:0007669"/>
    <property type="project" value="UniProtKB-UniRule"/>
</dbReference>
<comment type="caution">
    <text evidence="10">Lacks conserved residue(s) required for the propagation of feature annotation.</text>
</comment>
<feature type="binding site" evidence="10">
    <location>
        <begin position="17"/>
        <end position="22"/>
    </location>
    <ligand>
        <name>substrate</name>
    </ligand>
</feature>
<evidence type="ECO:0000256" key="2">
    <source>
        <dbReference type="ARBA" id="ARBA00003213"/>
    </source>
</evidence>
<dbReference type="FunFam" id="1.10.20.140:FF:000001">
    <property type="entry name" value="tRNA dimethylallyltransferase"/>
    <property type="match status" value="1"/>
</dbReference>
<dbReference type="SUPFAM" id="SSF52540">
    <property type="entry name" value="P-loop containing nucleoside triphosphate hydrolases"/>
    <property type="match status" value="2"/>
</dbReference>
<evidence type="ECO:0000313" key="14">
    <source>
        <dbReference type="EMBL" id="MBK6974546.1"/>
    </source>
</evidence>
<feature type="site" description="Interaction with substrate tRNA" evidence="10">
    <location>
        <position position="106"/>
    </location>
</feature>
<dbReference type="InterPro" id="IPR018022">
    <property type="entry name" value="IPT"/>
</dbReference>
<dbReference type="PANTHER" id="PTHR11088">
    <property type="entry name" value="TRNA DIMETHYLALLYLTRANSFERASE"/>
    <property type="match status" value="1"/>
</dbReference>
<dbReference type="GO" id="GO:0006400">
    <property type="term" value="P:tRNA modification"/>
    <property type="evidence" value="ECO:0007669"/>
    <property type="project" value="TreeGrafter"/>
</dbReference>
<evidence type="ECO:0000256" key="8">
    <source>
        <dbReference type="ARBA" id="ARBA00022842"/>
    </source>
</evidence>
<comment type="subunit">
    <text evidence="10">Monomer.</text>
</comment>
<dbReference type="EC" id="2.5.1.75" evidence="10"/>
<protein>
    <recommendedName>
        <fullName evidence="10">tRNA dimethylallyltransferase</fullName>
        <ecNumber evidence="10">2.5.1.75</ecNumber>
    </recommendedName>
    <alternativeName>
        <fullName evidence="10">Dimethylallyl diphosphate:tRNA dimethylallyltransferase</fullName>
        <shortName evidence="10">DMAPP:tRNA dimethylallyltransferase</shortName>
        <shortName evidence="10">DMATase</shortName>
    </alternativeName>
    <alternativeName>
        <fullName evidence="10">Isopentenyl-diphosphate:tRNA isopentenyltransferase</fullName>
        <shortName evidence="10">IPP transferase</shortName>
        <shortName evidence="10">IPPT</shortName>
        <shortName evidence="10">IPTase</shortName>
    </alternativeName>
</protein>
<keyword evidence="5 10" id="KW-0819">tRNA processing</keyword>
<feature type="region of interest" description="Interaction with substrate tRNA" evidence="10">
    <location>
        <begin position="164"/>
        <end position="168"/>
    </location>
</feature>
<keyword evidence="8 10" id="KW-0460">Magnesium</keyword>
<dbReference type="Gene3D" id="1.10.20.140">
    <property type="match status" value="1"/>
</dbReference>
<evidence type="ECO:0000256" key="1">
    <source>
        <dbReference type="ARBA" id="ARBA00001946"/>
    </source>
</evidence>
<proteinExistence type="inferred from homology"/>
<comment type="similarity">
    <text evidence="3 10 13">Belongs to the IPP transferase family.</text>
</comment>
<gene>
    <name evidence="10 14" type="primary">miaA</name>
    <name evidence="14" type="ORF">IPH26_16915</name>
</gene>
<dbReference type="EMBL" id="JADJEV010000004">
    <property type="protein sequence ID" value="MBK6974546.1"/>
    <property type="molecule type" value="Genomic_DNA"/>
</dbReference>
<evidence type="ECO:0000256" key="12">
    <source>
        <dbReference type="RuleBase" id="RU003784"/>
    </source>
</evidence>
<keyword evidence="6 10" id="KW-0547">Nucleotide-binding</keyword>
<evidence type="ECO:0000256" key="11">
    <source>
        <dbReference type="RuleBase" id="RU003783"/>
    </source>
</evidence>
<feature type="site" description="Interaction with substrate tRNA" evidence="10">
    <location>
        <position position="128"/>
    </location>
</feature>
<dbReference type="AlphaFoldDB" id="A0A9D7HSF4"/>
<dbReference type="GO" id="GO:0005524">
    <property type="term" value="F:ATP binding"/>
    <property type="evidence" value="ECO:0007669"/>
    <property type="project" value="UniProtKB-UniRule"/>
</dbReference>
<evidence type="ECO:0000256" key="4">
    <source>
        <dbReference type="ARBA" id="ARBA00022679"/>
    </source>
</evidence>